<dbReference type="PANTHER" id="PTHR34385:SF1">
    <property type="entry name" value="PEPTIDOGLYCAN L-ALANYL-D-GLUTAMATE ENDOPEPTIDASE CWLK"/>
    <property type="match status" value="1"/>
</dbReference>
<dbReference type="InterPro" id="IPR003709">
    <property type="entry name" value="VanY-like_core_dom"/>
</dbReference>
<dbReference type="CDD" id="cd14852">
    <property type="entry name" value="LD-carboxypeptidase"/>
    <property type="match status" value="1"/>
</dbReference>
<dbReference type="Proteomes" id="UP001162836">
    <property type="component" value="Unassembled WGS sequence"/>
</dbReference>
<dbReference type="InterPro" id="IPR052179">
    <property type="entry name" value="DD-CPase-like"/>
</dbReference>
<dbReference type="GO" id="GO:0004180">
    <property type="term" value="F:carboxypeptidase activity"/>
    <property type="evidence" value="ECO:0007669"/>
    <property type="project" value="UniProtKB-KW"/>
</dbReference>
<organism evidence="2 3">
    <name type="scientific">Neobacillus sedimentimangrovi</name>
    <dbReference type="NCBI Taxonomy" id="2699460"/>
    <lineage>
        <taxon>Bacteria</taxon>
        <taxon>Bacillati</taxon>
        <taxon>Bacillota</taxon>
        <taxon>Bacilli</taxon>
        <taxon>Bacillales</taxon>
        <taxon>Bacillaceae</taxon>
        <taxon>Neobacillus</taxon>
    </lineage>
</organism>
<feature type="domain" description="D-alanyl-D-alanine carboxypeptidase-like core" evidence="1">
    <location>
        <begin position="104"/>
        <end position="219"/>
    </location>
</feature>
<evidence type="ECO:0000259" key="1">
    <source>
        <dbReference type="Pfam" id="PF02557"/>
    </source>
</evidence>
<sequence>MKKMVFILLFFWCLSLYVIDQAPIFQNHIEMKNHNQNYENQFDNEGISKNTQSITIKKEQIYQGNLLLINSKYPIHKEGIKSDIVNLAKYNELINGYGLKDANIFLSKEMAEKFSEMVKDAEKEGVRHYMINSGYRNFDEQNRLYHEMGASYALPAGYSEHNSGLSLDVGSSLSKMEHAPEGKWLENNAWKYGFILRYPKNKTIVTGIQYEPWHIRYVGLPHSVIMKEKNFALEEYLEYLKEKKSISITIHGKKYEISYYPVTKDRTIHVSSNLHYEISGNNMDGIIVTMYSSTTHTNVREGREAE</sequence>
<evidence type="ECO:0000313" key="2">
    <source>
        <dbReference type="EMBL" id="MCD4838653.1"/>
    </source>
</evidence>
<protein>
    <submittedName>
        <fullName evidence="2">VanY-A/VanY-F/VanY-M family D-Ala-D-Ala carboxypeptidase</fullName>
    </submittedName>
</protein>
<dbReference type="EMBL" id="JAJODE010000014">
    <property type="protein sequence ID" value="MCD4838653.1"/>
    <property type="molecule type" value="Genomic_DNA"/>
</dbReference>
<dbReference type="Gene3D" id="3.30.200.180">
    <property type="match status" value="1"/>
</dbReference>
<gene>
    <name evidence="2" type="primary">vanY</name>
    <name evidence="2" type="ORF">LRS37_07155</name>
</gene>
<dbReference type="Gene3D" id="3.30.1380.10">
    <property type="match status" value="1"/>
</dbReference>
<comment type="caution">
    <text evidence="2">The sequence shown here is derived from an EMBL/GenBank/DDBJ whole genome shotgun (WGS) entry which is preliminary data.</text>
</comment>
<proteinExistence type="predicted"/>
<keyword evidence="2" id="KW-0378">Hydrolase</keyword>
<dbReference type="InterPro" id="IPR009045">
    <property type="entry name" value="Zn_M74/Hedgehog-like"/>
</dbReference>
<evidence type="ECO:0000313" key="3">
    <source>
        <dbReference type="Proteomes" id="UP001162836"/>
    </source>
</evidence>
<name>A0ABS8QHN9_9BACI</name>
<accession>A0ABS8QHN9</accession>
<keyword evidence="2" id="KW-0645">Protease</keyword>
<dbReference type="SUPFAM" id="SSF55166">
    <property type="entry name" value="Hedgehog/DD-peptidase"/>
    <property type="match status" value="1"/>
</dbReference>
<keyword evidence="3" id="KW-1185">Reference proteome</keyword>
<dbReference type="PANTHER" id="PTHR34385">
    <property type="entry name" value="D-ALANYL-D-ALANINE CARBOXYPEPTIDASE"/>
    <property type="match status" value="1"/>
</dbReference>
<dbReference type="InterPro" id="IPR058193">
    <property type="entry name" value="VanY/YodJ_core_dom"/>
</dbReference>
<dbReference type="Pfam" id="PF02557">
    <property type="entry name" value="VanY"/>
    <property type="match status" value="1"/>
</dbReference>
<dbReference type="NCBIfam" id="NF000472">
    <property type="entry name" value="vanY_AFMPt"/>
    <property type="match status" value="1"/>
</dbReference>
<keyword evidence="2" id="KW-0121">Carboxypeptidase</keyword>
<reference evidence="2 3" key="1">
    <citation type="journal article" date="2023" name="Antonie Van Leeuwenhoek">
        <title>Unveiling the genomic potential of a novel thermostable glycoside hydrolases producing Neobacillus sedimentimangrovi UE25.</title>
        <authorList>
            <person name="Ejaz U."/>
            <person name="Saleem F."/>
            <person name="Rashid R."/>
            <person name="Hasan K.A."/>
            <person name="Syed M.N."/>
            <person name="Sohail M."/>
        </authorList>
    </citation>
    <scope>NUCLEOTIDE SEQUENCE [LARGE SCALE GENOMIC DNA]</scope>
    <source>
        <strain evidence="2 3">UE25</strain>
    </source>
</reference>
<dbReference type="RefSeq" id="WP_231314679.1">
    <property type="nucleotide sequence ID" value="NZ_JAJODE010000014.1"/>
</dbReference>